<feature type="non-terminal residue" evidence="1">
    <location>
        <position position="1"/>
    </location>
</feature>
<organism evidence="1 2">
    <name type="scientific">Caligus rogercresseyi</name>
    <name type="common">Sea louse</name>
    <dbReference type="NCBI Taxonomy" id="217165"/>
    <lineage>
        <taxon>Eukaryota</taxon>
        <taxon>Metazoa</taxon>
        <taxon>Ecdysozoa</taxon>
        <taxon>Arthropoda</taxon>
        <taxon>Crustacea</taxon>
        <taxon>Multicrustacea</taxon>
        <taxon>Hexanauplia</taxon>
        <taxon>Copepoda</taxon>
        <taxon>Siphonostomatoida</taxon>
        <taxon>Caligidae</taxon>
        <taxon>Caligus</taxon>
    </lineage>
</organism>
<proteinExistence type="predicted"/>
<dbReference type="Proteomes" id="UP000595437">
    <property type="component" value="Chromosome 6"/>
</dbReference>
<feature type="non-terminal residue" evidence="1">
    <location>
        <position position="51"/>
    </location>
</feature>
<sequence length="51" mass="5757">FDSYTPINIRIKAVLGITPLDLYIQHMQQSQDGEQSFFSGIPGMVWQSVKA</sequence>
<protein>
    <submittedName>
        <fullName evidence="1">Uncharacterized protein</fullName>
    </submittedName>
</protein>
<accession>A0A7T8HH49</accession>
<name>A0A7T8HH49_CALRO</name>
<evidence type="ECO:0000313" key="1">
    <source>
        <dbReference type="EMBL" id="QQP49425.1"/>
    </source>
</evidence>
<gene>
    <name evidence="1" type="ORF">FKW44_010098</name>
</gene>
<dbReference type="EMBL" id="CP045895">
    <property type="protein sequence ID" value="QQP49425.1"/>
    <property type="molecule type" value="Genomic_DNA"/>
</dbReference>
<evidence type="ECO:0000313" key="2">
    <source>
        <dbReference type="Proteomes" id="UP000595437"/>
    </source>
</evidence>
<keyword evidence="2" id="KW-1185">Reference proteome</keyword>
<reference evidence="2" key="1">
    <citation type="submission" date="2021-01" db="EMBL/GenBank/DDBJ databases">
        <title>Caligus Genome Assembly.</title>
        <authorList>
            <person name="Gallardo-Escarate C."/>
        </authorList>
    </citation>
    <scope>NUCLEOTIDE SEQUENCE [LARGE SCALE GENOMIC DNA]</scope>
</reference>
<dbReference type="AlphaFoldDB" id="A0A7T8HH49"/>